<name>A0A8H7SKT0_9FUNG</name>
<comment type="similarity">
    <text evidence="1">Belongs to the eukaryotic initiation factor 4E family.</text>
</comment>
<proteinExistence type="inferred from homology"/>
<gene>
    <name evidence="4" type="ORF">INT48_002901</name>
</gene>
<evidence type="ECO:0008006" key="6">
    <source>
        <dbReference type="Google" id="ProtNLM"/>
    </source>
</evidence>
<feature type="transmembrane region" description="Helical" evidence="3">
    <location>
        <begin position="314"/>
        <end position="337"/>
    </location>
</feature>
<keyword evidence="5" id="KW-1185">Reference proteome</keyword>
<feature type="region of interest" description="Disordered" evidence="2">
    <location>
        <begin position="97"/>
        <end position="119"/>
    </location>
</feature>
<keyword evidence="1" id="KW-0648">Protein biosynthesis</keyword>
<evidence type="ECO:0000313" key="4">
    <source>
        <dbReference type="EMBL" id="KAG2229858.1"/>
    </source>
</evidence>
<evidence type="ECO:0000256" key="2">
    <source>
        <dbReference type="SAM" id="MobiDB-lite"/>
    </source>
</evidence>
<dbReference type="Pfam" id="PF01652">
    <property type="entry name" value="IF4E"/>
    <property type="match status" value="1"/>
</dbReference>
<organism evidence="4 5">
    <name type="scientific">Thamnidium elegans</name>
    <dbReference type="NCBI Taxonomy" id="101142"/>
    <lineage>
        <taxon>Eukaryota</taxon>
        <taxon>Fungi</taxon>
        <taxon>Fungi incertae sedis</taxon>
        <taxon>Mucoromycota</taxon>
        <taxon>Mucoromycotina</taxon>
        <taxon>Mucoromycetes</taxon>
        <taxon>Mucorales</taxon>
        <taxon>Mucorineae</taxon>
        <taxon>Mucoraceae</taxon>
        <taxon>Thamnidium</taxon>
    </lineage>
</organism>
<accession>A0A8H7SKT0</accession>
<dbReference type="GO" id="GO:0016281">
    <property type="term" value="C:eukaryotic translation initiation factor 4F complex"/>
    <property type="evidence" value="ECO:0007669"/>
    <property type="project" value="TreeGrafter"/>
</dbReference>
<keyword evidence="3" id="KW-0812">Transmembrane</keyword>
<dbReference type="InterPro" id="IPR001040">
    <property type="entry name" value="TIF_eIF_4E"/>
</dbReference>
<dbReference type="GO" id="GO:0000340">
    <property type="term" value="F:RNA 7-methylguanosine cap binding"/>
    <property type="evidence" value="ECO:0007669"/>
    <property type="project" value="TreeGrafter"/>
</dbReference>
<comment type="caution">
    <text evidence="4">The sequence shown here is derived from an EMBL/GenBank/DDBJ whole genome shotgun (WGS) entry which is preliminary data.</text>
</comment>
<dbReference type="AlphaFoldDB" id="A0A8H7SKT0"/>
<evidence type="ECO:0000256" key="1">
    <source>
        <dbReference type="RuleBase" id="RU004374"/>
    </source>
</evidence>
<dbReference type="PANTHER" id="PTHR11960:SF71">
    <property type="entry name" value="TRANSLATION INITIATION FACTOR 4E"/>
    <property type="match status" value="1"/>
</dbReference>
<keyword evidence="3" id="KW-0472">Membrane</keyword>
<dbReference type="SUPFAM" id="SSF55418">
    <property type="entry name" value="eIF4e-like"/>
    <property type="match status" value="1"/>
</dbReference>
<keyword evidence="3" id="KW-1133">Transmembrane helix</keyword>
<protein>
    <recommendedName>
        <fullName evidence="6">Eukaryotic translation initiation factor 4E</fullName>
    </recommendedName>
</protein>
<feature type="compositionally biased region" description="Low complexity" evidence="2">
    <location>
        <begin position="100"/>
        <end position="111"/>
    </location>
</feature>
<dbReference type="EMBL" id="JAEPRE010000239">
    <property type="protein sequence ID" value="KAG2229858.1"/>
    <property type="molecule type" value="Genomic_DNA"/>
</dbReference>
<reference evidence="4" key="1">
    <citation type="submission" date="2021-01" db="EMBL/GenBank/DDBJ databases">
        <title>Metabolic potential, ecology and presence of endohyphal bacteria is reflected in genomic diversity of Mucoromycotina.</title>
        <authorList>
            <person name="Muszewska A."/>
            <person name="Okrasinska A."/>
            <person name="Steczkiewicz K."/>
            <person name="Drgas O."/>
            <person name="Orlowska M."/>
            <person name="Perlinska-Lenart U."/>
            <person name="Aleksandrzak-Piekarczyk T."/>
            <person name="Szatraj K."/>
            <person name="Zielenkiewicz U."/>
            <person name="Pilsyk S."/>
            <person name="Malc E."/>
            <person name="Mieczkowski P."/>
            <person name="Kruszewska J.S."/>
            <person name="Biernat P."/>
            <person name="Pawlowska J."/>
        </authorList>
    </citation>
    <scope>NUCLEOTIDE SEQUENCE</scope>
    <source>
        <strain evidence="4">WA0000018081</strain>
    </source>
</reference>
<evidence type="ECO:0000313" key="5">
    <source>
        <dbReference type="Proteomes" id="UP000613177"/>
    </source>
</evidence>
<dbReference type="GO" id="GO:0003743">
    <property type="term" value="F:translation initiation factor activity"/>
    <property type="evidence" value="ECO:0007669"/>
    <property type="project" value="UniProtKB-KW"/>
</dbReference>
<dbReference type="PANTHER" id="PTHR11960">
    <property type="entry name" value="EUKARYOTIC TRANSLATION INITIATION FACTOR 4E RELATED"/>
    <property type="match status" value="1"/>
</dbReference>
<dbReference type="Gene3D" id="3.30.760.10">
    <property type="entry name" value="RNA Cap, Translation Initiation Factor Eif4e"/>
    <property type="match status" value="1"/>
</dbReference>
<dbReference type="Proteomes" id="UP000613177">
    <property type="component" value="Unassembled WGS sequence"/>
</dbReference>
<keyword evidence="1" id="KW-0694">RNA-binding</keyword>
<keyword evidence="1" id="KW-0396">Initiation factor</keyword>
<evidence type="ECO:0000256" key="3">
    <source>
        <dbReference type="SAM" id="Phobius"/>
    </source>
</evidence>
<sequence length="389" mass="44389">MELVSTQQFESEHNIFDYSQISVQLPSTCSVYHHTHKPLNSETMKGLKSTSKVALNIGLVDNTLFVSTITRERAKKTHISLEPSYITSSTVYYAERRPSEMSSSSSTSTESDLTHSTELIRRFSSTSTTSTVATSYSSASVDAQTKDKMKLIHYDQEEEKSKATDPGHIGDTMHSPYKSNEAYNNAPVWVDPIKMKQNPTGYQYIKEYMQQNKISVDSSLPLFKPCVFYFSDTNQQSYMSAVKSVFECDTVWQFSARWRIYKESYSKKPSQLLPNQNLFCFKKGVEPMWEDKVNETGGRLIITVQNNLKLLDDLFERILCGFIGAALFDYGVVGIVVSRRNRADRIELWLDQSNSTSQTISSFKQYLCTLLPTTTCHNEINASRYKKHF</sequence>
<dbReference type="InterPro" id="IPR023398">
    <property type="entry name" value="TIF_eIF4e-like"/>
</dbReference>